<sequence>MRFVNEILDSKFADFKELQAVCDVDITSEESEKALTTLEKVLAYLCSLVQ</sequence>
<dbReference type="AlphaFoldDB" id="Q58CN4"/>
<accession>Q58CN4</accession>
<evidence type="ECO:0000313" key="1">
    <source>
        <dbReference type="EMBL" id="AAX49362.1"/>
    </source>
</evidence>
<dbReference type="EMBL" id="BT021913">
    <property type="protein sequence ID" value="AAX49362.1"/>
    <property type="molecule type" value="mRNA"/>
</dbReference>
<protein>
    <submittedName>
        <fullName evidence="1">At5g35738</fullName>
    </submittedName>
</protein>
<organism evidence="1">
    <name type="scientific">Arabidopsis thaliana</name>
    <name type="common">Mouse-ear cress</name>
    <dbReference type="NCBI Taxonomy" id="3702"/>
    <lineage>
        <taxon>Eukaryota</taxon>
        <taxon>Viridiplantae</taxon>
        <taxon>Streptophyta</taxon>
        <taxon>Embryophyta</taxon>
        <taxon>Tracheophyta</taxon>
        <taxon>Spermatophyta</taxon>
        <taxon>Magnoliopsida</taxon>
        <taxon>eudicotyledons</taxon>
        <taxon>Gunneridae</taxon>
        <taxon>Pentapetalae</taxon>
        <taxon>rosids</taxon>
        <taxon>malvids</taxon>
        <taxon>Brassicales</taxon>
        <taxon>Brassicaceae</taxon>
        <taxon>Camelineae</taxon>
        <taxon>Arabidopsis</taxon>
    </lineage>
</organism>
<name>Q58CN4_ARATH</name>
<proteinExistence type="evidence at transcript level"/>
<reference evidence="1" key="1">
    <citation type="submission" date="2005-03" db="EMBL/GenBank/DDBJ databases">
        <title>Arabidopsis cDNA clones.</title>
        <authorList>
            <person name="Shinn P."/>
            <person name="Chen H."/>
            <person name="Cheuk R."/>
            <person name="Kim C.J."/>
            <person name="Ecker J.R."/>
        </authorList>
    </citation>
    <scope>NUCLEOTIDE SEQUENCE</scope>
</reference>